<dbReference type="EMBL" id="MU858189">
    <property type="protein sequence ID" value="KAK4209953.1"/>
    <property type="molecule type" value="Genomic_DNA"/>
</dbReference>
<keyword evidence="1" id="KW-0472">Membrane</keyword>
<dbReference type="Proteomes" id="UP001301769">
    <property type="component" value="Unassembled WGS sequence"/>
</dbReference>
<proteinExistence type="predicted"/>
<sequence length="160" mass="17918">MPWPSVEFHICLATLFAKFTPLLLSNIPFPNAVTWKIHEACTWMSVAFLGYMVVVLAVIFVMDFQSRCRATNDANNRKMRLLEVGTDTILGCMYYLCGARMVADFEGLAAGPLAKSQREMDRLVVGMGRWYDLGERKVRDAAGGTGDPRGVMVRVRVDYA</sequence>
<reference evidence="2" key="2">
    <citation type="submission" date="2023-05" db="EMBL/GenBank/DDBJ databases">
        <authorList>
            <consortium name="Lawrence Berkeley National Laboratory"/>
            <person name="Steindorff A."/>
            <person name="Hensen N."/>
            <person name="Bonometti L."/>
            <person name="Westerberg I."/>
            <person name="Brannstrom I.O."/>
            <person name="Guillou S."/>
            <person name="Cros-Aarteil S."/>
            <person name="Calhoun S."/>
            <person name="Haridas S."/>
            <person name="Kuo A."/>
            <person name="Mondo S."/>
            <person name="Pangilinan J."/>
            <person name="Riley R."/>
            <person name="Labutti K."/>
            <person name="Andreopoulos B."/>
            <person name="Lipzen A."/>
            <person name="Chen C."/>
            <person name="Yanf M."/>
            <person name="Daum C."/>
            <person name="Ng V."/>
            <person name="Clum A."/>
            <person name="Ohm R."/>
            <person name="Martin F."/>
            <person name="Silar P."/>
            <person name="Natvig D."/>
            <person name="Lalanne C."/>
            <person name="Gautier V."/>
            <person name="Ament-Velasquez S.L."/>
            <person name="Kruys A."/>
            <person name="Hutchinson M.I."/>
            <person name="Powell A.J."/>
            <person name="Barry K."/>
            <person name="Miller A.N."/>
            <person name="Grigoriev I.V."/>
            <person name="Debuchy R."/>
            <person name="Gladieux P."/>
            <person name="Thoren M.H."/>
            <person name="Johannesson H."/>
        </authorList>
    </citation>
    <scope>NUCLEOTIDE SEQUENCE</scope>
    <source>
        <strain evidence="2">PSN293</strain>
    </source>
</reference>
<protein>
    <submittedName>
        <fullName evidence="2">Uncharacterized protein</fullName>
    </submittedName>
</protein>
<evidence type="ECO:0000313" key="2">
    <source>
        <dbReference type="EMBL" id="KAK4209953.1"/>
    </source>
</evidence>
<keyword evidence="1" id="KW-0812">Transmembrane</keyword>
<evidence type="ECO:0000313" key="3">
    <source>
        <dbReference type="Proteomes" id="UP001301769"/>
    </source>
</evidence>
<gene>
    <name evidence="2" type="ORF">QBC37DRAFT_429594</name>
</gene>
<keyword evidence="3" id="KW-1185">Reference proteome</keyword>
<accession>A0AAN6Y0F3</accession>
<comment type="caution">
    <text evidence="2">The sequence shown here is derived from an EMBL/GenBank/DDBJ whole genome shotgun (WGS) entry which is preliminary data.</text>
</comment>
<keyword evidence="1" id="KW-1133">Transmembrane helix</keyword>
<feature type="transmembrane region" description="Helical" evidence="1">
    <location>
        <begin position="6"/>
        <end position="29"/>
    </location>
</feature>
<organism evidence="2 3">
    <name type="scientific">Rhypophila decipiens</name>
    <dbReference type="NCBI Taxonomy" id="261697"/>
    <lineage>
        <taxon>Eukaryota</taxon>
        <taxon>Fungi</taxon>
        <taxon>Dikarya</taxon>
        <taxon>Ascomycota</taxon>
        <taxon>Pezizomycotina</taxon>
        <taxon>Sordariomycetes</taxon>
        <taxon>Sordariomycetidae</taxon>
        <taxon>Sordariales</taxon>
        <taxon>Naviculisporaceae</taxon>
        <taxon>Rhypophila</taxon>
    </lineage>
</organism>
<evidence type="ECO:0000256" key="1">
    <source>
        <dbReference type="SAM" id="Phobius"/>
    </source>
</evidence>
<reference evidence="2" key="1">
    <citation type="journal article" date="2023" name="Mol. Phylogenet. Evol.">
        <title>Genome-scale phylogeny and comparative genomics of the fungal order Sordariales.</title>
        <authorList>
            <person name="Hensen N."/>
            <person name="Bonometti L."/>
            <person name="Westerberg I."/>
            <person name="Brannstrom I.O."/>
            <person name="Guillou S."/>
            <person name="Cros-Aarteil S."/>
            <person name="Calhoun S."/>
            <person name="Haridas S."/>
            <person name="Kuo A."/>
            <person name="Mondo S."/>
            <person name="Pangilinan J."/>
            <person name="Riley R."/>
            <person name="LaButti K."/>
            <person name="Andreopoulos B."/>
            <person name="Lipzen A."/>
            <person name="Chen C."/>
            <person name="Yan M."/>
            <person name="Daum C."/>
            <person name="Ng V."/>
            <person name="Clum A."/>
            <person name="Steindorff A."/>
            <person name="Ohm R.A."/>
            <person name="Martin F."/>
            <person name="Silar P."/>
            <person name="Natvig D.O."/>
            <person name="Lalanne C."/>
            <person name="Gautier V."/>
            <person name="Ament-Velasquez S.L."/>
            <person name="Kruys A."/>
            <person name="Hutchinson M.I."/>
            <person name="Powell A.J."/>
            <person name="Barry K."/>
            <person name="Miller A.N."/>
            <person name="Grigoriev I.V."/>
            <person name="Debuchy R."/>
            <person name="Gladieux P."/>
            <person name="Hiltunen Thoren M."/>
            <person name="Johannesson H."/>
        </authorList>
    </citation>
    <scope>NUCLEOTIDE SEQUENCE</scope>
    <source>
        <strain evidence="2">PSN293</strain>
    </source>
</reference>
<name>A0AAN6Y0F3_9PEZI</name>
<dbReference type="AlphaFoldDB" id="A0AAN6Y0F3"/>
<feature type="transmembrane region" description="Helical" evidence="1">
    <location>
        <begin position="41"/>
        <end position="62"/>
    </location>
</feature>